<evidence type="ECO:0000256" key="2">
    <source>
        <dbReference type="ARBA" id="ARBA00004236"/>
    </source>
</evidence>
<organism evidence="17 18">
    <name type="scientific">Coprobacter tertius</name>
    <dbReference type="NCBI Taxonomy" id="2944915"/>
    <lineage>
        <taxon>Bacteria</taxon>
        <taxon>Pseudomonadati</taxon>
        <taxon>Bacteroidota</taxon>
        <taxon>Bacteroidia</taxon>
        <taxon>Bacteroidales</taxon>
        <taxon>Barnesiellaceae</taxon>
        <taxon>Coprobacter</taxon>
    </lineage>
</organism>
<keyword evidence="12 14" id="KW-0472">Membrane</keyword>
<name>A0ABT1MI85_9BACT</name>
<dbReference type="PIRSF" id="PIRSF000310">
    <property type="entry name" value="NiFe_hyd_ssu"/>
    <property type="match status" value="1"/>
</dbReference>
<dbReference type="InterPro" id="IPR027394">
    <property type="entry name" value="Cytochrome-c3_hydrogenase_C"/>
</dbReference>
<dbReference type="InterPro" id="IPR001821">
    <property type="entry name" value="NiFe_hydrogenase_ssu"/>
</dbReference>
<evidence type="ECO:0000313" key="18">
    <source>
        <dbReference type="Proteomes" id="UP001205603"/>
    </source>
</evidence>
<dbReference type="InterPro" id="IPR037148">
    <property type="entry name" value="NiFe-Hase_small_C_sf"/>
</dbReference>
<evidence type="ECO:0000256" key="4">
    <source>
        <dbReference type="ARBA" id="ARBA00011771"/>
    </source>
</evidence>
<evidence type="ECO:0000256" key="3">
    <source>
        <dbReference type="ARBA" id="ARBA00006605"/>
    </source>
</evidence>
<reference evidence="17 18" key="1">
    <citation type="submission" date="2022-07" db="EMBL/GenBank/DDBJ databases">
        <title>Fecal culturing of patients with breast cancer.</title>
        <authorList>
            <person name="Teng N.M.Y."/>
            <person name="Kiu R."/>
            <person name="Evans R."/>
            <person name="Baker D.J."/>
            <person name="Zenner C."/>
            <person name="Robinson S.D."/>
            <person name="Hall L.J."/>
        </authorList>
    </citation>
    <scope>NUCLEOTIDE SEQUENCE [LARGE SCALE GENOMIC DNA]</scope>
    <source>
        <strain evidence="17 18">LH1063</strain>
    </source>
</reference>
<comment type="subcellular location">
    <subcellularLocation>
        <location evidence="2">Cell membrane</location>
    </subcellularLocation>
</comment>
<dbReference type="Gene3D" id="4.10.480.10">
    <property type="entry name" value="Cytochrome-c3 hydrogenase, C-terminal domain"/>
    <property type="match status" value="1"/>
</dbReference>
<keyword evidence="5" id="KW-1003">Cell membrane</keyword>
<dbReference type="Pfam" id="PF14720">
    <property type="entry name" value="NiFe_hyd_SSU_C"/>
    <property type="match status" value="1"/>
</dbReference>
<dbReference type="EMBL" id="JANDHW010000007">
    <property type="protein sequence ID" value="MCP9612121.1"/>
    <property type="molecule type" value="Genomic_DNA"/>
</dbReference>
<dbReference type="RefSeq" id="WP_255027371.1">
    <property type="nucleotide sequence ID" value="NZ_JANDHW010000007.1"/>
</dbReference>
<dbReference type="Pfam" id="PF01058">
    <property type="entry name" value="Oxidored_q6"/>
    <property type="match status" value="1"/>
</dbReference>
<keyword evidence="6" id="KW-0004">4Fe-4S</keyword>
<evidence type="ECO:0000259" key="16">
    <source>
        <dbReference type="Pfam" id="PF14720"/>
    </source>
</evidence>
<dbReference type="NCBIfam" id="TIGR00391">
    <property type="entry name" value="hydA"/>
    <property type="match status" value="1"/>
</dbReference>
<keyword evidence="8" id="KW-0732">Signal</keyword>
<feature type="domain" description="Cytochrome-c3 hydrogenase C-terminal" evidence="16">
    <location>
        <begin position="225"/>
        <end position="307"/>
    </location>
</feature>
<dbReference type="InterPro" id="IPR006137">
    <property type="entry name" value="NADH_UbQ_OxRdtase-like_20kDa"/>
</dbReference>
<evidence type="ECO:0000259" key="15">
    <source>
        <dbReference type="Pfam" id="PF01058"/>
    </source>
</evidence>
<keyword evidence="14" id="KW-1133">Transmembrane helix</keyword>
<dbReference type="InterPro" id="IPR019546">
    <property type="entry name" value="TAT_signal_bac_arc"/>
</dbReference>
<dbReference type="PANTHER" id="PTHR30013:SF6">
    <property type="entry name" value="HYDROGENASE-1 SMALL CHAIN"/>
    <property type="match status" value="1"/>
</dbReference>
<comment type="cofactor">
    <cofactor evidence="1">
        <name>[4Fe-4S] cluster</name>
        <dbReference type="ChEBI" id="CHEBI:49883"/>
    </cofactor>
</comment>
<comment type="subunit">
    <text evidence="4">Heterodimer of a large and a small subunit.</text>
</comment>
<dbReference type="Gene3D" id="3.40.50.700">
    <property type="entry name" value="NADH:ubiquinone oxidoreductase-like, 20kDa subunit"/>
    <property type="match status" value="1"/>
</dbReference>
<evidence type="ECO:0000256" key="9">
    <source>
        <dbReference type="ARBA" id="ARBA00023002"/>
    </source>
</evidence>
<evidence type="ECO:0000256" key="6">
    <source>
        <dbReference type="ARBA" id="ARBA00022485"/>
    </source>
</evidence>
<gene>
    <name evidence="17" type="ORF">NMU02_08465</name>
</gene>
<dbReference type="NCBIfam" id="TIGR01409">
    <property type="entry name" value="TAT_signal_seq"/>
    <property type="match status" value="1"/>
</dbReference>
<proteinExistence type="inferred from homology"/>
<dbReference type="InterPro" id="IPR037024">
    <property type="entry name" value="NiFe_Hase_small_N_sf"/>
</dbReference>
<dbReference type="PANTHER" id="PTHR30013">
    <property type="entry name" value="NIFE / NIFESE HYDROGENASE SMALL SUBUNIT FAMILY MEMBER"/>
    <property type="match status" value="1"/>
</dbReference>
<evidence type="ECO:0000256" key="1">
    <source>
        <dbReference type="ARBA" id="ARBA00001966"/>
    </source>
</evidence>
<protein>
    <submittedName>
        <fullName evidence="17">Hydrogenase small subunit</fullName>
    </submittedName>
</protein>
<keyword evidence="7" id="KW-0479">Metal-binding</keyword>
<dbReference type="PROSITE" id="PS51318">
    <property type="entry name" value="TAT"/>
    <property type="match status" value="1"/>
</dbReference>
<dbReference type="InterPro" id="IPR006311">
    <property type="entry name" value="TAT_signal"/>
</dbReference>
<evidence type="ECO:0000256" key="5">
    <source>
        <dbReference type="ARBA" id="ARBA00022475"/>
    </source>
</evidence>
<dbReference type="Proteomes" id="UP001205603">
    <property type="component" value="Unassembled WGS sequence"/>
</dbReference>
<evidence type="ECO:0000256" key="13">
    <source>
        <dbReference type="SAM" id="MobiDB-lite"/>
    </source>
</evidence>
<keyword evidence="11" id="KW-0411">Iron-sulfur</keyword>
<evidence type="ECO:0000256" key="7">
    <source>
        <dbReference type="ARBA" id="ARBA00022723"/>
    </source>
</evidence>
<keyword evidence="14" id="KW-0812">Transmembrane</keyword>
<comment type="similarity">
    <text evidence="3">Belongs to the [NiFe]/[NiFeSe] hydrogenase small subunit family.</text>
</comment>
<feature type="region of interest" description="Disordered" evidence="13">
    <location>
        <begin position="365"/>
        <end position="399"/>
    </location>
</feature>
<keyword evidence="18" id="KW-1185">Reference proteome</keyword>
<keyword evidence="9" id="KW-0560">Oxidoreductase</keyword>
<evidence type="ECO:0000313" key="17">
    <source>
        <dbReference type="EMBL" id="MCP9612121.1"/>
    </source>
</evidence>
<evidence type="ECO:0000256" key="8">
    <source>
        <dbReference type="ARBA" id="ARBA00022729"/>
    </source>
</evidence>
<feature type="domain" description="NADH:ubiquinone oxidoreductase-like 20kDa subunit" evidence="15">
    <location>
        <begin position="61"/>
        <end position="205"/>
    </location>
</feature>
<keyword evidence="10" id="KW-0408">Iron</keyword>
<evidence type="ECO:0000256" key="11">
    <source>
        <dbReference type="ARBA" id="ARBA00023014"/>
    </source>
</evidence>
<evidence type="ECO:0000256" key="14">
    <source>
        <dbReference type="SAM" id="Phobius"/>
    </source>
</evidence>
<feature type="transmembrane region" description="Helical" evidence="14">
    <location>
        <begin position="20"/>
        <end position="42"/>
    </location>
</feature>
<dbReference type="PRINTS" id="PR00614">
    <property type="entry name" value="NIHGNASESMLL"/>
</dbReference>
<evidence type="ECO:0000256" key="10">
    <source>
        <dbReference type="ARBA" id="ARBA00023004"/>
    </source>
</evidence>
<comment type="caution">
    <text evidence="17">The sequence shown here is derived from an EMBL/GenBank/DDBJ whole genome shotgun (WGS) entry which is preliminary data.</text>
</comment>
<accession>A0ABT1MI85</accession>
<evidence type="ECO:0000256" key="12">
    <source>
        <dbReference type="ARBA" id="ARBA00023136"/>
    </source>
</evidence>
<dbReference type="SUPFAM" id="SSF56770">
    <property type="entry name" value="HydA/Nqo6-like"/>
    <property type="match status" value="1"/>
</dbReference>
<sequence>MKEKTFYQELMDKGYTRRDFLKFCGLMGATLGLQASGVAQVVDALQSKPRKPVLWYHFQECTCCSESFLRSSHPLVGQILLEMISLDYSDTLMAAAGEQAEAVRRQAMKDYYGHYIMIVEGAIPLGSPGYCTIAGHDAKSVFDEGAAGAEAIIAWGNCASSGCIQHAYPNPTKAEPVHKIYSGKPIINVQGCPPIGDVMAGVITYFLTFDKIPELDNMGRPKVFYGRRIHDTCYRRPAYDAGLFVQTFDDENAKRGYCLYYMGCKGPNTFNSCAVIKWNNSISYPIQSGHPCIGCAEPNFWDYEPFYSHIPYVHGIGIEATADKIGAGLSAVALGGVLAHAVVTNIQKRKLIKNQMHDLGINEDEFHAEEKSDKIKEDKIDAKINATEKKETNNQEPEN</sequence>
<feature type="compositionally biased region" description="Basic and acidic residues" evidence="13">
    <location>
        <begin position="365"/>
        <end position="393"/>
    </location>
</feature>